<comment type="subcellular location">
    <subcellularLocation>
        <location evidence="1">Nucleus</location>
    </subcellularLocation>
</comment>
<accession>A0A2U9QYE4</accession>
<keyword evidence="2" id="KW-0539">Nucleus</keyword>
<dbReference type="RefSeq" id="XP_029319466.1">
    <property type="nucleotide sequence ID" value="XM_029463606.1"/>
</dbReference>
<evidence type="ECO:0000259" key="4">
    <source>
        <dbReference type="PROSITE" id="PS50048"/>
    </source>
</evidence>
<dbReference type="Pfam" id="PF00172">
    <property type="entry name" value="Zn_clus"/>
    <property type="match status" value="1"/>
</dbReference>
<organism evidence="5 6">
    <name type="scientific">Pichia kudriavzevii</name>
    <name type="common">Yeast</name>
    <name type="synonym">Issatchenkia orientalis</name>
    <dbReference type="NCBI Taxonomy" id="4909"/>
    <lineage>
        <taxon>Eukaryota</taxon>
        <taxon>Fungi</taxon>
        <taxon>Dikarya</taxon>
        <taxon>Ascomycota</taxon>
        <taxon>Saccharomycotina</taxon>
        <taxon>Pichiomycetes</taxon>
        <taxon>Pichiales</taxon>
        <taxon>Pichiaceae</taxon>
        <taxon>Pichia</taxon>
    </lineage>
</organism>
<dbReference type="GO" id="GO:0000981">
    <property type="term" value="F:DNA-binding transcription factor activity, RNA polymerase II-specific"/>
    <property type="evidence" value="ECO:0007669"/>
    <property type="project" value="InterPro"/>
</dbReference>
<evidence type="ECO:0000313" key="5">
    <source>
        <dbReference type="EMBL" id="AWU73989.1"/>
    </source>
</evidence>
<dbReference type="VEuPathDB" id="FungiDB:C5L36_0A05840"/>
<dbReference type="Pfam" id="PF11951">
    <property type="entry name" value="Fungal_trans_2"/>
    <property type="match status" value="1"/>
</dbReference>
<dbReference type="GO" id="GO:0000976">
    <property type="term" value="F:transcription cis-regulatory region binding"/>
    <property type="evidence" value="ECO:0007669"/>
    <property type="project" value="TreeGrafter"/>
</dbReference>
<reference evidence="5 6" key="1">
    <citation type="submission" date="2018-06" db="EMBL/GenBank/DDBJ databases">
        <title>Population genomics shows no distinction between pathogenic Candida krusei and environmental Pichia kudriavzevii: One species, four names.</title>
        <authorList>
            <person name="Douglass A.P."/>
            <person name="Offei B."/>
            <person name="Braun-Galleani S."/>
            <person name="Coughlan A.Y."/>
            <person name="Martos A."/>
            <person name="Ortiz-Merino R.A."/>
            <person name="Byrne K.P."/>
            <person name="Wolfe K.H."/>
        </authorList>
    </citation>
    <scope>NUCLEOTIDE SEQUENCE [LARGE SCALE GENOMIC DNA]</scope>
    <source>
        <strain evidence="5 6">CBS573</strain>
    </source>
</reference>
<dbReference type="Gene3D" id="4.10.240.10">
    <property type="entry name" value="Zn(2)-C6 fungal-type DNA-binding domain"/>
    <property type="match status" value="1"/>
</dbReference>
<feature type="domain" description="Zn(2)-C6 fungal-type" evidence="4">
    <location>
        <begin position="86"/>
        <end position="114"/>
    </location>
</feature>
<feature type="compositionally biased region" description="Polar residues" evidence="3">
    <location>
        <begin position="251"/>
        <end position="274"/>
    </location>
</feature>
<proteinExistence type="predicted"/>
<gene>
    <name evidence="5" type="ORF">C5L36_0A05840</name>
</gene>
<evidence type="ECO:0000256" key="2">
    <source>
        <dbReference type="ARBA" id="ARBA00023242"/>
    </source>
</evidence>
<feature type="region of interest" description="Disordered" evidence="3">
    <location>
        <begin position="725"/>
        <end position="750"/>
    </location>
</feature>
<dbReference type="SUPFAM" id="SSF57701">
    <property type="entry name" value="Zn2/Cys6 DNA-binding domain"/>
    <property type="match status" value="1"/>
</dbReference>
<dbReference type="InterPro" id="IPR021858">
    <property type="entry name" value="Fun_TF"/>
</dbReference>
<dbReference type="InterPro" id="IPR001138">
    <property type="entry name" value="Zn2Cys6_DnaBD"/>
</dbReference>
<dbReference type="OrthoDB" id="3886144at2759"/>
<evidence type="ECO:0000256" key="1">
    <source>
        <dbReference type="ARBA" id="ARBA00004123"/>
    </source>
</evidence>
<dbReference type="AlphaFoldDB" id="A0A2U9QYE4"/>
<dbReference type="InterPro" id="IPR036864">
    <property type="entry name" value="Zn2-C6_fun-type_DNA-bd_sf"/>
</dbReference>
<name>A0A2U9QYE4_PICKU</name>
<dbReference type="PROSITE" id="PS50048">
    <property type="entry name" value="ZN2_CY6_FUNGAL_2"/>
    <property type="match status" value="1"/>
</dbReference>
<dbReference type="EMBL" id="CP028773">
    <property type="protein sequence ID" value="AWU73989.1"/>
    <property type="molecule type" value="Genomic_DNA"/>
</dbReference>
<dbReference type="GeneID" id="40381699"/>
<dbReference type="PANTHER" id="PTHR37534">
    <property type="entry name" value="TRANSCRIPTIONAL ACTIVATOR PROTEIN UGA3"/>
    <property type="match status" value="1"/>
</dbReference>
<dbReference type="KEGG" id="pkz:C5L36_0A05840"/>
<protein>
    <recommendedName>
        <fullName evidence="4">Zn(2)-C6 fungal-type domain-containing protein</fullName>
    </recommendedName>
</protein>
<evidence type="ECO:0000313" key="6">
    <source>
        <dbReference type="Proteomes" id="UP000249293"/>
    </source>
</evidence>
<keyword evidence="6" id="KW-1185">Reference proteome</keyword>
<sequence>MQYWLGVGFFPFLLLFFFSISVSRYHLCFTIPLVFHDTISFLRYHKCILFVSLQHWGEKQTIKLQMVDSKAEEEKAKPKKTKSRTGCVTCKRRRLKCDEAKPYCQNCIKRGIVCGGYAVNFKWREFSESCGTLKKSKKTTEVKTIDGVREEQNSESHHTETTNLQKALEDATFSVTGKSAQEIAIANVLISKGKNPHLASEIANAISGISDFSDIDSLTQIHLKSLEEANRKHHKVQDKSIPQAAEIVSIPRTQDSQSADGNGNNTRSLSTPTIGSPLGDDPPKPLSTSKTSISSILTKDSPINLFKDVPSPQQYPRSPNITGMFLPYQQSIGEQHQIFTSLSNVNTPKFLEDMDPGQYMKFSPLNLETFAEMSPRYIVRSGNPLHSLSPSFSGELNMKHTDSSTSTISQAQTAPLTLLDSASPVFTGETPKFSNFSNPGSPFFPQLLNLPNSVEQTEEDKTEDKVLREVNDRTEQCYQLAHYTSPGSDIAGTPNNQTMFPHLSGQNIRSLHIADEHLTTLLAFDQHTCGIMSIKNGPTENPWRTYLLPMSQSHPVVRNALLAMTSFHIARGDSNIRARGMKYMKEAIVSLVHGLSSDNKDVTDKTPPDVALATCIALAMGEAWDRQTTTGIAHLKGAKSMIAKVLDKFEVKRPSRKRALSIGSSSSQYLEEMDSTKDLLPHSKRKMSRELQFLVNAWIYFDVLARMSSGEEYYNDEEVLFEEIRSTSPESEKNIDSPNLTMKRSKSGSFSSIKRMKLERKQKNKPDSAQIIKKYRSLNLEEGDLIDPLLGVAQTLFPIIDEVATLIGQVRSYKSQAGASPTDKSCKNCNPIKTPLRMISHTVELKSAIEHWKIPQIPHSGSFYSEDPNFDLNAAVATAEAYRYATLLYLHQTVPEVPSPTSHSLAENVMMLLASIPSSSRTLVTHMFPLFVASCEAKVGEEREWATERWNELTEKMWLGTINRAWEVVKEVWARKDSLKEKKRNKFVESDSNDQEESSQEYNKVKRRISVAIHGDDESHDDDIESFVGSWSHWTTVMKEWGWEILLA</sequence>
<feature type="compositionally biased region" description="Polar residues" evidence="3">
    <location>
        <begin position="736"/>
        <end position="750"/>
    </location>
</feature>
<dbReference type="PANTHER" id="PTHR37534:SF15">
    <property type="entry name" value="ZN(II)2CYS6 TRANSCRIPTION FACTOR (EUROFUNG)"/>
    <property type="match status" value="1"/>
</dbReference>
<feature type="region of interest" description="Disordered" evidence="3">
    <location>
        <begin position="249"/>
        <end position="291"/>
    </location>
</feature>
<feature type="compositionally biased region" description="Basic and acidic residues" evidence="3">
    <location>
        <begin position="725"/>
        <end position="735"/>
    </location>
</feature>
<dbReference type="GO" id="GO:0005634">
    <property type="term" value="C:nucleus"/>
    <property type="evidence" value="ECO:0007669"/>
    <property type="project" value="UniProtKB-SubCell"/>
</dbReference>
<dbReference type="GO" id="GO:0008270">
    <property type="term" value="F:zinc ion binding"/>
    <property type="evidence" value="ECO:0007669"/>
    <property type="project" value="InterPro"/>
</dbReference>
<dbReference type="STRING" id="4909.A0A2U9QYE4"/>
<evidence type="ECO:0000256" key="3">
    <source>
        <dbReference type="SAM" id="MobiDB-lite"/>
    </source>
</evidence>
<dbReference type="GO" id="GO:0045944">
    <property type="term" value="P:positive regulation of transcription by RNA polymerase II"/>
    <property type="evidence" value="ECO:0007669"/>
    <property type="project" value="TreeGrafter"/>
</dbReference>
<dbReference type="CDD" id="cd00067">
    <property type="entry name" value="GAL4"/>
    <property type="match status" value="1"/>
</dbReference>
<dbReference type="PROSITE" id="PS00463">
    <property type="entry name" value="ZN2_CY6_FUNGAL_1"/>
    <property type="match status" value="1"/>
</dbReference>
<dbReference type="SMART" id="SM00066">
    <property type="entry name" value="GAL4"/>
    <property type="match status" value="1"/>
</dbReference>
<dbReference type="Proteomes" id="UP000249293">
    <property type="component" value="Chromosome 1"/>
</dbReference>